<name>A0ABN7WZU1_GIGMA</name>
<accession>A0ABN7WZU1</accession>
<proteinExistence type="predicted"/>
<keyword evidence="2" id="KW-1185">Reference proteome</keyword>
<evidence type="ECO:0000313" key="1">
    <source>
        <dbReference type="EMBL" id="CAG8843635.1"/>
    </source>
</evidence>
<feature type="non-terminal residue" evidence="1">
    <location>
        <position position="1"/>
    </location>
</feature>
<comment type="caution">
    <text evidence="1">The sequence shown here is derived from an EMBL/GenBank/DDBJ whole genome shotgun (WGS) entry which is preliminary data.</text>
</comment>
<organism evidence="1 2">
    <name type="scientific">Gigaspora margarita</name>
    <dbReference type="NCBI Taxonomy" id="4874"/>
    <lineage>
        <taxon>Eukaryota</taxon>
        <taxon>Fungi</taxon>
        <taxon>Fungi incertae sedis</taxon>
        <taxon>Mucoromycota</taxon>
        <taxon>Glomeromycotina</taxon>
        <taxon>Glomeromycetes</taxon>
        <taxon>Diversisporales</taxon>
        <taxon>Gigasporaceae</taxon>
        <taxon>Gigaspora</taxon>
    </lineage>
</organism>
<reference evidence="1 2" key="1">
    <citation type="submission" date="2021-06" db="EMBL/GenBank/DDBJ databases">
        <authorList>
            <person name="Kallberg Y."/>
            <person name="Tangrot J."/>
            <person name="Rosling A."/>
        </authorList>
    </citation>
    <scope>NUCLEOTIDE SEQUENCE [LARGE SCALE GENOMIC DNA]</scope>
    <source>
        <strain evidence="1 2">120-4 pot B 10/14</strain>
    </source>
</reference>
<gene>
    <name evidence="1" type="ORF">GMARGA_LOCUS36647</name>
</gene>
<dbReference type="EMBL" id="CAJVQB010073101">
    <property type="protein sequence ID" value="CAG8843635.1"/>
    <property type="molecule type" value="Genomic_DNA"/>
</dbReference>
<sequence length="67" mass="7960">MPENLKKILEKAINDVKESPETLKTAINYVKESPEILEHQEVNKYFQKLDQQLKDLEKVIKIEDFNM</sequence>
<feature type="non-terminal residue" evidence="1">
    <location>
        <position position="67"/>
    </location>
</feature>
<dbReference type="Proteomes" id="UP000789901">
    <property type="component" value="Unassembled WGS sequence"/>
</dbReference>
<evidence type="ECO:0000313" key="2">
    <source>
        <dbReference type="Proteomes" id="UP000789901"/>
    </source>
</evidence>
<protein>
    <submittedName>
        <fullName evidence="1">13962_t:CDS:1</fullName>
    </submittedName>
</protein>